<keyword evidence="1" id="KW-0472">Membrane</keyword>
<proteinExistence type="predicted"/>
<keyword evidence="1" id="KW-1133">Transmembrane helix</keyword>
<evidence type="ECO:0008006" key="4">
    <source>
        <dbReference type="Google" id="ProtNLM"/>
    </source>
</evidence>
<dbReference type="PROSITE" id="PS51257">
    <property type="entry name" value="PROKAR_LIPOPROTEIN"/>
    <property type="match status" value="1"/>
</dbReference>
<name>A0A7G9WGD7_9FIRM</name>
<feature type="transmembrane region" description="Helical" evidence="1">
    <location>
        <begin position="43"/>
        <end position="65"/>
    </location>
</feature>
<organism evidence="2 3">
    <name type="scientific">Caproicibacterium amylolyticum</name>
    <dbReference type="NCBI Taxonomy" id="2766537"/>
    <lineage>
        <taxon>Bacteria</taxon>
        <taxon>Bacillati</taxon>
        <taxon>Bacillota</taxon>
        <taxon>Clostridia</taxon>
        <taxon>Eubacteriales</taxon>
        <taxon>Oscillospiraceae</taxon>
        <taxon>Caproicibacterium</taxon>
    </lineage>
</organism>
<keyword evidence="1" id="KW-0812">Transmembrane</keyword>
<dbReference type="EMBL" id="CP060696">
    <property type="protein sequence ID" value="QNO17749.1"/>
    <property type="molecule type" value="Genomic_DNA"/>
</dbReference>
<protein>
    <recommendedName>
        <fullName evidence="4">Lipoprotein</fullName>
    </recommendedName>
</protein>
<dbReference type="AlphaFoldDB" id="A0A7G9WGD7"/>
<evidence type="ECO:0000256" key="1">
    <source>
        <dbReference type="SAM" id="Phobius"/>
    </source>
</evidence>
<sequence>MKNKKKIINRLVIILLLLTASLSACLAFIPNLTPNIYAALEPITYLLFPALLTLFAVLVFIKLYFFKK</sequence>
<reference evidence="2 3" key="1">
    <citation type="submission" date="2020-08" db="EMBL/GenBank/DDBJ databases">
        <authorList>
            <person name="Ren C."/>
            <person name="Gu Y."/>
            <person name="Xu Y."/>
        </authorList>
    </citation>
    <scope>NUCLEOTIDE SEQUENCE [LARGE SCALE GENOMIC DNA]</scope>
    <source>
        <strain evidence="2 3">LBM18003</strain>
    </source>
</reference>
<dbReference type="KEGG" id="caml:H6X83_12610"/>
<gene>
    <name evidence="2" type="ORF">H6X83_12610</name>
</gene>
<dbReference type="RefSeq" id="WP_212506813.1">
    <property type="nucleotide sequence ID" value="NZ_CP060696.1"/>
</dbReference>
<keyword evidence="3" id="KW-1185">Reference proteome</keyword>
<evidence type="ECO:0000313" key="2">
    <source>
        <dbReference type="EMBL" id="QNO17749.1"/>
    </source>
</evidence>
<evidence type="ECO:0000313" key="3">
    <source>
        <dbReference type="Proteomes" id="UP000516046"/>
    </source>
</evidence>
<accession>A0A7G9WGD7</accession>
<dbReference type="Proteomes" id="UP000516046">
    <property type="component" value="Chromosome"/>
</dbReference>